<keyword evidence="3 9" id="KW-0813">Transport</keyword>
<dbReference type="EMBL" id="GIIL01007492">
    <property type="protein sequence ID" value="NOV51218.1"/>
    <property type="molecule type" value="Transcribed_RNA"/>
</dbReference>
<evidence type="ECO:0000256" key="5">
    <source>
        <dbReference type="ARBA" id="ARBA00022927"/>
    </source>
</evidence>
<evidence type="ECO:0000256" key="2">
    <source>
        <dbReference type="ARBA" id="ARBA00004141"/>
    </source>
</evidence>
<name>A0A6M2E1G4_XENCH</name>
<comment type="similarity">
    <text evidence="8 9">Belongs to the SFT2 family.</text>
</comment>
<reference evidence="10" key="1">
    <citation type="submission" date="2020-03" db="EMBL/GenBank/DDBJ databases">
        <title>Transcriptomic Profiling of the Digestive Tract of the Rat Flea, Xenopsylla cheopis, Following Blood Feeding and Infection with Yersinia pestis.</title>
        <authorList>
            <person name="Bland D.M."/>
            <person name="Martens C.A."/>
            <person name="Virtaneva K."/>
            <person name="Kanakabandi K."/>
            <person name="Long D."/>
            <person name="Rosenke R."/>
            <person name="Saturday G.A."/>
            <person name="Hoyt F.H."/>
            <person name="Bruno D.P."/>
            <person name="Ribeiro J.M.C."/>
            <person name="Hinnebusch J."/>
        </authorList>
    </citation>
    <scope>NUCLEOTIDE SEQUENCE</scope>
</reference>
<dbReference type="GO" id="GO:0005737">
    <property type="term" value="C:cytoplasm"/>
    <property type="evidence" value="ECO:0007669"/>
    <property type="project" value="UniProtKB-ARBA"/>
</dbReference>
<feature type="transmembrane region" description="Helical" evidence="9">
    <location>
        <begin position="72"/>
        <end position="92"/>
    </location>
</feature>
<evidence type="ECO:0000256" key="9">
    <source>
        <dbReference type="RuleBase" id="RU363111"/>
    </source>
</evidence>
<evidence type="ECO:0000256" key="4">
    <source>
        <dbReference type="ARBA" id="ARBA00022692"/>
    </source>
</evidence>
<dbReference type="Pfam" id="PF04178">
    <property type="entry name" value="Got1"/>
    <property type="match status" value="1"/>
</dbReference>
<evidence type="ECO:0000256" key="7">
    <source>
        <dbReference type="ARBA" id="ARBA00023136"/>
    </source>
</evidence>
<dbReference type="PANTHER" id="PTHR23137">
    <property type="entry name" value="VESICLE TRANSPORT PROTEIN-RELATED"/>
    <property type="match status" value="1"/>
</dbReference>
<feature type="transmembrane region" description="Helical" evidence="9">
    <location>
        <begin position="98"/>
        <end position="117"/>
    </location>
</feature>
<evidence type="ECO:0000256" key="8">
    <source>
        <dbReference type="ARBA" id="ARBA00025800"/>
    </source>
</evidence>
<evidence type="ECO:0000256" key="1">
    <source>
        <dbReference type="ARBA" id="ARBA00003566"/>
    </source>
</evidence>
<comment type="subcellular location">
    <subcellularLocation>
        <location evidence="2 9">Membrane</location>
        <topology evidence="2 9">Multi-pass membrane protein</topology>
    </subcellularLocation>
</comment>
<feature type="transmembrane region" description="Helical" evidence="9">
    <location>
        <begin position="7"/>
        <end position="32"/>
    </location>
</feature>
<keyword evidence="7 9" id="KW-0472">Membrane</keyword>
<dbReference type="AlphaFoldDB" id="A0A6M2E1G4"/>
<dbReference type="InterPro" id="IPR011691">
    <property type="entry name" value="Vesicle_transpt_SFT2"/>
</dbReference>
<evidence type="ECO:0000256" key="3">
    <source>
        <dbReference type="ARBA" id="ARBA00022448"/>
    </source>
</evidence>
<dbReference type="GO" id="GO:0015031">
    <property type="term" value="P:protein transport"/>
    <property type="evidence" value="ECO:0007669"/>
    <property type="project" value="UniProtKB-KW"/>
</dbReference>
<feature type="transmembrane region" description="Helical" evidence="9">
    <location>
        <begin position="38"/>
        <end position="60"/>
    </location>
</feature>
<dbReference type="PANTHER" id="PTHR23137:SF36">
    <property type="entry name" value="VESICLE TRANSPORT PROTEIN SFT2C"/>
    <property type="match status" value="1"/>
</dbReference>
<accession>A0A6M2E1G4</accession>
<proteinExistence type="inferred from homology"/>
<dbReference type="GO" id="GO:0016192">
    <property type="term" value="P:vesicle-mediated transport"/>
    <property type="evidence" value="ECO:0007669"/>
    <property type="project" value="InterPro"/>
</dbReference>
<keyword evidence="4 9" id="KW-0812">Transmembrane</keyword>
<evidence type="ECO:0000313" key="10">
    <source>
        <dbReference type="EMBL" id="NOV51218.1"/>
    </source>
</evidence>
<organism evidence="10">
    <name type="scientific">Xenopsylla cheopis</name>
    <name type="common">Oriental rat flea</name>
    <name type="synonym">Pulex cheopis</name>
    <dbReference type="NCBI Taxonomy" id="163159"/>
    <lineage>
        <taxon>Eukaryota</taxon>
        <taxon>Metazoa</taxon>
        <taxon>Ecdysozoa</taxon>
        <taxon>Arthropoda</taxon>
        <taxon>Hexapoda</taxon>
        <taxon>Insecta</taxon>
        <taxon>Pterygota</taxon>
        <taxon>Neoptera</taxon>
        <taxon>Endopterygota</taxon>
        <taxon>Siphonaptera</taxon>
        <taxon>Pulicidae</taxon>
        <taxon>Xenopsyllinae</taxon>
        <taxon>Xenopsylla</taxon>
    </lineage>
</organism>
<dbReference type="GO" id="GO:0012505">
    <property type="term" value="C:endomembrane system"/>
    <property type="evidence" value="ECO:0007669"/>
    <property type="project" value="UniProtKB-ARBA"/>
</dbReference>
<evidence type="ECO:0000256" key="6">
    <source>
        <dbReference type="ARBA" id="ARBA00022989"/>
    </source>
</evidence>
<dbReference type="InterPro" id="IPR007305">
    <property type="entry name" value="Vesicle_transpt_Got1/SFT2"/>
</dbReference>
<keyword evidence="6 9" id="KW-1133">Transmembrane helix</keyword>
<dbReference type="GO" id="GO:0016020">
    <property type="term" value="C:membrane"/>
    <property type="evidence" value="ECO:0007669"/>
    <property type="project" value="UniProtKB-SubCell"/>
</dbReference>
<protein>
    <recommendedName>
        <fullName evidence="9">Vesicle transport protein</fullName>
    </recommendedName>
</protein>
<keyword evidence="5 9" id="KW-0653">Protein transport</keyword>
<comment type="function">
    <text evidence="1 9">May be involved in fusion of retrograde transport vesicles derived from an endocytic compartment with the Golgi complex.</text>
</comment>
<sequence>MSRVQRLICFIICISVGLICFCLSAMYIPMLVFKARKFALLFTLGSLFFIFSASFLYGPMNHMKSLFSKPRLLMTVVYFGTLIGTLYCALNLKSTPLTIGFAMLQVVALLWSTIANFPGGVAGLKFLGSLFTTSKSSSILPI</sequence>